<organism evidence="1">
    <name type="scientific">Bacillus phage KoopaTroopa</name>
    <dbReference type="NCBI Taxonomy" id="3234046"/>
    <lineage>
        <taxon>Viruses</taxon>
        <taxon>Duplodnaviria</taxon>
        <taxon>Heunggongvirae</taxon>
        <taxon>Uroviricota</taxon>
        <taxon>Caudoviricetes</taxon>
    </lineage>
</organism>
<accession>A0AB39C7B7</accession>
<dbReference type="EMBL" id="PP965177">
    <property type="protein sequence ID" value="XDJ02507.1"/>
    <property type="molecule type" value="Genomic_DNA"/>
</dbReference>
<reference evidence="1" key="1">
    <citation type="submission" date="2024-06" db="EMBL/GenBank/DDBJ databases">
        <authorList>
            <person name="Lee H."/>
            <person name="Agrawal S."/>
        </authorList>
    </citation>
    <scope>NUCLEOTIDE SEQUENCE</scope>
</reference>
<proteinExistence type="predicted"/>
<name>A0AB39C7B7_9CAUD</name>
<sequence>MLNAKVILDKENGEVEFPLNIKKFVDNLEIKRLVFEKLDDGTMYTFKRVGEEGNEYAELIINTDKIISFTSL</sequence>
<evidence type="ECO:0000313" key="1">
    <source>
        <dbReference type="EMBL" id="XDJ02507.1"/>
    </source>
</evidence>
<protein>
    <submittedName>
        <fullName evidence="1">Uncharacterized protein</fullName>
    </submittedName>
</protein>